<dbReference type="FunFam" id="1.10.1650.10:FF:000001">
    <property type="entry name" value="Ribosomal protein L19"/>
    <property type="match status" value="1"/>
</dbReference>
<dbReference type="STRING" id="574566.I0YR01"/>
<evidence type="ECO:0000313" key="8">
    <source>
        <dbReference type="Proteomes" id="UP000007264"/>
    </source>
</evidence>
<keyword evidence="3 4" id="KW-0687">Ribonucleoprotein</keyword>
<feature type="domain" description="Large ribosomal subunit protein eL19" evidence="6">
    <location>
        <begin position="3"/>
        <end position="146"/>
    </location>
</feature>
<dbReference type="InterPro" id="IPR057259">
    <property type="entry name" value="Ribosomal_L19e"/>
</dbReference>
<evidence type="ECO:0000256" key="4">
    <source>
        <dbReference type="RuleBase" id="RU000574"/>
    </source>
</evidence>
<dbReference type="SMART" id="SM01416">
    <property type="entry name" value="Ribosomal_L19e"/>
    <property type="match status" value="1"/>
</dbReference>
<dbReference type="FunFam" id="1.10.1200.240:FF:000001">
    <property type="entry name" value="Ribosomal protein L19"/>
    <property type="match status" value="1"/>
</dbReference>
<dbReference type="CDD" id="cd01417">
    <property type="entry name" value="Ribosomal_L19e_E"/>
    <property type="match status" value="1"/>
</dbReference>
<feature type="compositionally biased region" description="Basic and acidic residues" evidence="5">
    <location>
        <begin position="161"/>
        <end position="181"/>
    </location>
</feature>
<protein>
    <recommendedName>
        <fullName evidence="4">Ribosomal protein L19</fullName>
    </recommendedName>
</protein>
<dbReference type="Gene3D" id="1.10.1650.10">
    <property type="match status" value="1"/>
</dbReference>
<organism evidence="7 8">
    <name type="scientific">Coccomyxa subellipsoidea (strain C-169)</name>
    <name type="common">Green microalga</name>
    <dbReference type="NCBI Taxonomy" id="574566"/>
    <lineage>
        <taxon>Eukaryota</taxon>
        <taxon>Viridiplantae</taxon>
        <taxon>Chlorophyta</taxon>
        <taxon>core chlorophytes</taxon>
        <taxon>Trebouxiophyceae</taxon>
        <taxon>Trebouxiophyceae incertae sedis</taxon>
        <taxon>Coccomyxaceae</taxon>
        <taxon>Coccomyxa</taxon>
        <taxon>Coccomyxa subellipsoidea</taxon>
    </lineage>
</organism>
<proteinExistence type="inferred from homology"/>
<sequence length="200" mass="23418">MVSLKLQKRLAASVLKCGLRKVWLDPNEVNEISMANSRQNIRKLFKDGFVIRKPVVIHSRSRARAAAEAKAKGRHSGYGKRRGTREARLPTKVLWMRRLRVLRRLLRKYRDSKKIDKHLYHELYHKVKGNVYKNKRVLMEAIHKQKAEKIREKAIADQFEARRAKNKTTRERKIARREERLSSGVPTETPKQIAPAPAKK</sequence>
<dbReference type="GO" id="GO:0003735">
    <property type="term" value="F:structural constituent of ribosome"/>
    <property type="evidence" value="ECO:0007669"/>
    <property type="project" value="InterPro"/>
</dbReference>
<dbReference type="GO" id="GO:0006412">
    <property type="term" value="P:translation"/>
    <property type="evidence" value="ECO:0007669"/>
    <property type="project" value="InterPro"/>
</dbReference>
<dbReference type="eggNOG" id="KOG1696">
    <property type="taxonomic scope" value="Eukaryota"/>
</dbReference>
<dbReference type="KEGG" id="csl:COCSUDRAFT_30453"/>
<comment type="caution">
    <text evidence="7">The sequence shown here is derived from an EMBL/GenBank/DDBJ whole genome shotgun (WGS) entry which is preliminary data.</text>
</comment>
<dbReference type="GO" id="GO:0022625">
    <property type="term" value="C:cytosolic large ribosomal subunit"/>
    <property type="evidence" value="ECO:0007669"/>
    <property type="project" value="InterPro"/>
</dbReference>
<dbReference type="PANTHER" id="PTHR10722">
    <property type="entry name" value="60S RIBOSOMAL PROTEIN L19"/>
    <property type="match status" value="1"/>
</dbReference>
<dbReference type="RefSeq" id="XP_005645364.1">
    <property type="nucleotide sequence ID" value="XM_005645307.1"/>
</dbReference>
<evidence type="ECO:0000259" key="6">
    <source>
        <dbReference type="SMART" id="SM01416"/>
    </source>
</evidence>
<dbReference type="NCBIfam" id="NF006343">
    <property type="entry name" value="PRK08570.1"/>
    <property type="match status" value="1"/>
</dbReference>
<feature type="region of interest" description="Disordered" evidence="5">
    <location>
        <begin position="161"/>
        <end position="200"/>
    </location>
</feature>
<evidence type="ECO:0000256" key="2">
    <source>
        <dbReference type="ARBA" id="ARBA00022980"/>
    </source>
</evidence>
<dbReference type="AlphaFoldDB" id="I0YR01"/>
<accession>I0YR01</accession>
<keyword evidence="8" id="KW-1185">Reference proteome</keyword>
<keyword evidence="2 4" id="KW-0689">Ribosomal protein</keyword>
<dbReference type="PROSITE" id="PS00526">
    <property type="entry name" value="RIBOSOMAL_L19E"/>
    <property type="match status" value="1"/>
</dbReference>
<evidence type="ECO:0000256" key="3">
    <source>
        <dbReference type="ARBA" id="ARBA00023274"/>
    </source>
</evidence>
<dbReference type="InterPro" id="IPR023638">
    <property type="entry name" value="Ribosomal_eL19_CS"/>
</dbReference>
<gene>
    <name evidence="7" type="ORF">COCSUDRAFT_30453</name>
</gene>
<dbReference type="SUPFAM" id="SSF48140">
    <property type="entry name" value="Ribosomal protein L19 (L19e)"/>
    <property type="match status" value="1"/>
</dbReference>
<dbReference type="Pfam" id="PF25476">
    <property type="entry name" value="Ribosomal_L19e_C"/>
    <property type="match status" value="1"/>
</dbReference>
<dbReference type="InterPro" id="IPR033935">
    <property type="entry name" value="Ribosomal_eL19_euk"/>
</dbReference>
<name>I0YR01_COCSC</name>
<dbReference type="Gene3D" id="1.10.1200.240">
    <property type="match status" value="1"/>
</dbReference>
<comment type="similarity">
    <text evidence="1 4">Belongs to the eukaryotic ribosomal protein eL19 family.</text>
</comment>
<dbReference type="InterPro" id="IPR035970">
    <property type="entry name" value="60S_ribosomal_eL19_sf"/>
</dbReference>
<reference evidence="7 8" key="1">
    <citation type="journal article" date="2012" name="Genome Biol.">
        <title>The genome of the polar eukaryotic microalga coccomyxa subellipsoidea reveals traits of cold adaptation.</title>
        <authorList>
            <person name="Blanc G."/>
            <person name="Agarkova I."/>
            <person name="Grimwood J."/>
            <person name="Kuo A."/>
            <person name="Brueggeman A."/>
            <person name="Dunigan D."/>
            <person name="Gurnon J."/>
            <person name="Ladunga I."/>
            <person name="Lindquist E."/>
            <person name="Lucas S."/>
            <person name="Pangilinan J."/>
            <person name="Proschold T."/>
            <person name="Salamov A."/>
            <person name="Schmutz J."/>
            <person name="Weeks D."/>
            <person name="Yamada T."/>
            <person name="Claverie J.M."/>
            <person name="Grigoriev I."/>
            <person name="Van Etten J."/>
            <person name="Lomsadze A."/>
            <person name="Borodovsky M."/>
        </authorList>
    </citation>
    <scope>NUCLEOTIDE SEQUENCE [LARGE SCALE GENOMIC DNA]</scope>
    <source>
        <strain evidence="7 8">C-169</strain>
    </source>
</reference>
<dbReference type="InterPro" id="IPR015972">
    <property type="entry name" value="Ribosomal_eL19_dom1"/>
</dbReference>
<dbReference type="GeneID" id="17038799"/>
<dbReference type="EMBL" id="AGSI01000014">
    <property type="protein sequence ID" value="EIE20820.1"/>
    <property type="molecule type" value="Genomic_DNA"/>
</dbReference>
<dbReference type="GO" id="GO:0003723">
    <property type="term" value="F:RNA binding"/>
    <property type="evidence" value="ECO:0007669"/>
    <property type="project" value="InterPro"/>
</dbReference>
<dbReference type="OrthoDB" id="5407653at2759"/>
<dbReference type="InterPro" id="IPR039547">
    <property type="entry name" value="Ribosomal_eL19"/>
</dbReference>
<dbReference type="HAMAP" id="MF_01475">
    <property type="entry name" value="Ribosomal_eL19"/>
    <property type="match status" value="1"/>
</dbReference>
<evidence type="ECO:0000256" key="5">
    <source>
        <dbReference type="SAM" id="MobiDB-lite"/>
    </source>
</evidence>
<evidence type="ECO:0000256" key="1">
    <source>
        <dbReference type="ARBA" id="ARBA00011082"/>
    </source>
</evidence>
<dbReference type="Proteomes" id="UP000007264">
    <property type="component" value="Unassembled WGS sequence"/>
</dbReference>
<dbReference type="InterPro" id="IPR057260">
    <property type="entry name" value="Ribosomal_L19e_C"/>
</dbReference>
<evidence type="ECO:0000313" key="7">
    <source>
        <dbReference type="EMBL" id="EIE20820.1"/>
    </source>
</evidence>
<dbReference type="Pfam" id="PF01280">
    <property type="entry name" value="Ribosomal_L19e"/>
    <property type="match status" value="1"/>
</dbReference>
<dbReference type="InterPro" id="IPR000196">
    <property type="entry name" value="Ribosomal_eL19_dom"/>
</dbReference>